<dbReference type="AlphaFoldDB" id="A0A6N7YKE2"/>
<feature type="transmembrane region" description="Helical" evidence="1">
    <location>
        <begin position="363"/>
        <end position="383"/>
    </location>
</feature>
<dbReference type="InterPro" id="IPR005625">
    <property type="entry name" value="PepSY-ass_TM"/>
</dbReference>
<keyword evidence="1" id="KW-1133">Transmembrane helix</keyword>
<accession>A0A6N7YKE2</accession>
<dbReference type="PANTHER" id="PTHR34219:SF1">
    <property type="entry name" value="PEPSY DOMAIN-CONTAINING PROTEIN"/>
    <property type="match status" value="1"/>
</dbReference>
<dbReference type="InterPro" id="IPR025711">
    <property type="entry name" value="PepSY"/>
</dbReference>
<evidence type="ECO:0000256" key="1">
    <source>
        <dbReference type="SAM" id="Phobius"/>
    </source>
</evidence>
<dbReference type="EMBL" id="WMBA01000005">
    <property type="protein sequence ID" value="MTD53357.1"/>
    <property type="molecule type" value="Genomic_DNA"/>
</dbReference>
<protein>
    <submittedName>
        <fullName evidence="3">PepSY domain-containing protein</fullName>
    </submittedName>
</protein>
<gene>
    <name evidence="3" type="ORF">GKO32_05085</name>
</gene>
<feature type="transmembrane region" description="Helical" evidence="1">
    <location>
        <begin position="32"/>
        <end position="54"/>
    </location>
</feature>
<feature type="transmembrane region" description="Helical" evidence="1">
    <location>
        <begin position="408"/>
        <end position="436"/>
    </location>
</feature>
<evidence type="ECO:0000313" key="4">
    <source>
        <dbReference type="Proteomes" id="UP000440096"/>
    </source>
</evidence>
<keyword evidence="1" id="KW-0472">Membrane</keyword>
<comment type="caution">
    <text evidence="3">The sequence shown here is derived from an EMBL/GenBank/DDBJ whole genome shotgun (WGS) entry which is preliminary data.</text>
</comment>
<sequence>MTTTVNDPSPAGIRPPVKPGVVLRMLARRVHFLAGLAIAPFLMVLCLSGLVYAFTPQINDLLYSGEFFVDSASGPVHSLADQVQAALAAYPQDTLSSVIAPDAPDRTTQIVLSEPGLGGSGFSAQARTVYVDPYTGHITGDLITTSGRPPAQQWLRDFHGNLQLGDIGRLYSEFVASWLPFVVLGGLILWIGMRRRKRRLRALLLPQPGAARARAWHGPLGLWLAIGLLAVSITGLTWSNYAGSRVEAAITAVNGKTPSLSAPEVVVPPGAQPISIDTAVGIARAQGIDGQLTVTPPARAGKPFKVSETGDGLPIRKDEIAIDPYTQQITARLGWPDYPPAAKLTTLGIQAHSGTLLGLVNEIAMALLALGTLALLVLGYRMWWKRRRGNGKLVSAPPSVWRHLSRPVLVVGVLIVAALCWAMPVFGGSLVLFLVLDTAISAVRRRAATP</sequence>
<keyword evidence="1" id="KW-0812">Transmembrane</keyword>
<dbReference type="Pfam" id="PF03413">
    <property type="entry name" value="PepSY"/>
    <property type="match status" value="1"/>
</dbReference>
<feature type="domain" description="PepSY" evidence="2">
    <location>
        <begin position="78"/>
        <end position="141"/>
    </location>
</feature>
<feature type="transmembrane region" description="Helical" evidence="1">
    <location>
        <begin position="220"/>
        <end position="238"/>
    </location>
</feature>
<dbReference type="PANTHER" id="PTHR34219">
    <property type="entry name" value="IRON-REGULATED INNER MEMBRANE PROTEIN-RELATED"/>
    <property type="match status" value="1"/>
</dbReference>
<dbReference type="RefSeq" id="WP_154755604.1">
    <property type="nucleotide sequence ID" value="NZ_WMBA01000005.1"/>
</dbReference>
<proteinExistence type="predicted"/>
<keyword evidence="4" id="KW-1185">Reference proteome</keyword>
<organism evidence="3 4">
    <name type="scientific">Amycolatopsis pithecellobii</name>
    <dbReference type="NCBI Taxonomy" id="664692"/>
    <lineage>
        <taxon>Bacteria</taxon>
        <taxon>Bacillati</taxon>
        <taxon>Actinomycetota</taxon>
        <taxon>Actinomycetes</taxon>
        <taxon>Pseudonocardiales</taxon>
        <taxon>Pseudonocardiaceae</taxon>
        <taxon>Amycolatopsis</taxon>
    </lineage>
</organism>
<dbReference type="Proteomes" id="UP000440096">
    <property type="component" value="Unassembled WGS sequence"/>
</dbReference>
<feature type="transmembrane region" description="Helical" evidence="1">
    <location>
        <begin position="174"/>
        <end position="193"/>
    </location>
</feature>
<dbReference type="Pfam" id="PF03929">
    <property type="entry name" value="PepSY_TM"/>
    <property type="match status" value="1"/>
</dbReference>
<reference evidence="3 4" key="1">
    <citation type="submission" date="2019-11" db="EMBL/GenBank/DDBJ databases">
        <title>Draft genome of Amycolatopsis RM579.</title>
        <authorList>
            <person name="Duangmal K."/>
            <person name="Mingma R."/>
        </authorList>
    </citation>
    <scope>NUCLEOTIDE SEQUENCE [LARGE SCALE GENOMIC DNA]</scope>
    <source>
        <strain evidence="3 4">RM579</strain>
    </source>
</reference>
<evidence type="ECO:0000313" key="3">
    <source>
        <dbReference type="EMBL" id="MTD53357.1"/>
    </source>
</evidence>
<evidence type="ECO:0000259" key="2">
    <source>
        <dbReference type="Pfam" id="PF03413"/>
    </source>
</evidence>
<dbReference type="OrthoDB" id="9791166at2"/>
<name>A0A6N7YKE2_9PSEU</name>